<dbReference type="InterPro" id="IPR051543">
    <property type="entry name" value="Serine_Peptidase_S9A"/>
</dbReference>
<feature type="domain" description="Peptidase S9 prolyl oligopeptidase catalytic" evidence="5">
    <location>
        <begin position="484"/>
        <end position="698"/>
    </location>
</feature>
<dbReference type="Proteomes" id="UP000051861">
    <property type="component" value="Unassembled WGS sequence"/>
</dbReference>
<sequence>MKTLNSPFFVGFGFSQEKKAEEIKPPVAKKIKKELTIHGDTRIDNYYWLKERDNPEVIDYLKAENEYLKAVMKHTEPLQEKLYDEIIGRIKQTDMSVPYKEQGYYYYTRYEEGKEYPIYCRKKGDMEAEEEILLNVNEMAEGYIFHVAGFTVSSDNNLIAYGVDTVSRRKYKLYFKNLKTGEVLKDQILTTSGLAAWANDNKTVFYTIKDEETLRPYKIMKHVLGTDVSTDKEIFNETDVTFNAFVYKSRSRKFIFIGSFHTLSSEMRFLDADNPDGEFKIIQPREKDHLYQVDHYRDKFYIGTNWEAKNFRLMETCIDKTSKENWKEVIPHRKDVLLEEFEVFKDYLVINERKNGLTNLRIIKWDDKSEHYLDFGEETYVAYIGHNPEFDTELLRFGYMSLTTPNSIFDYNMKTREKKLLKQQEVLGDFDPNNYHAERLYATAKDGIKVPISLVYRKGLEKNGNNPCLLYGYGSYGASMDPYFSSPRLSLLDRGFVFAIAHIRGGQEMGRWWYEDGKLLKKKNTFTDFIACAEHLITEKFTNPEKLFANGASAGGLLMGAVVNLRPDLFKGIIAGVPWVDVITTMLDDSIPLTTAEFDEWGDPKKKEYYDYMLSYSPYDNVEAKNYPAMMVTTGLHDSQVQYFEPAKWAAKLRAMKTDNNLLILDTDMTSGHGGASGRFQRYKRTALMYAFMLDQLGIKE</sequence>
<dbReference type="Gene3D" id="3.40.50.1820">
    <property type="entry name" value="alpha/beta hydrolase"/>
    <property type="match status" value="1"/>
</dbReference>
<name>A0A0S7XN82_UNCSA</name>
<dbReference type="InterPro" id="IPR002470">
    <property type="entry name" value="Peptidase_S9A"/>
</dbReference>
<evidence type="ECO:0000256" key="1">
    <source>
        <dbReference type="ARBA" id="ARBA00005228"/>
    </source>
</evidence>
<evidence type="ECO:0000259" key="5">
    <source>
        <dbReference type="Pfam" id="PF00326"/>
    </source>
</evidence>
<feature type="domain" description="Peptidase S9A N-terminal" evidence="6">
    <location>
        <begin position="25"/>
        <end position="424"/>
    </location>
</feature>
<dbReference type="PANTHER" id="PTHR11757:SF19">
    <property type="entry name" value="PROLYL ENDOPEPTIDASE-LIKE"/>
    <property type="match status" value="1"/>
</dbReference>
<evidence type="ECO:0000313" key="7">
    <source>
        <dbReference type="EMBL" id="KPJ63969.1"/>
    </source>
</evidence>
<keyword evidence="4" id="KW-0720">Serine protease</keyword>
<accession>A0A0S7XN82</accession>
<keyword evidence="3 7" id="KW-0378">Hydrolase</keyword>
<dbReference type="Pfam" id="PF02897">
    <property type="entry name" value="Peptidase_S9_N"/>
    <property type="match status" value="1"/>
</dbReference>
<evidence type="ECO:0000256" key="2">
    <source>
        <dbReference type="ARBA" id="ARBA00022670"/>
    </source>
</evidence>
<organism evidence="7 8">
    <name type="scientific">candidate division WOR-1 bacterium DG_54_3</name>
    <dbReference type="NCBI Taxonomy" id="1703775"/>
    <lineage>
        <taxon>Bacteria</taxon>
        <taxon>Bacillati</taxon>
        <taxon>Saganbacteria</taxon>
    </lineage>
</organism>
<dbReference type="PATRIC" id="fig|1703775.3.peg.2045"/>
<dbReference type="AlphaFoldDB" id="A0A0S7XN82"/>
<dbReference type="Gene3D" id="2.130.10.120">
    <property type="entry name" value="Prolyl oligopeptidase, N-terminal domain"/>
    <property type="match status" value="1"/>
</dbReference>
<evidence type="ECO:0000256" key="4">
    <source>
        <dbReference type="ARBA" id="ARBA00022825"/>
    </source>
</evidence>
<dbReference type="Pfam" id="PF00326">
    <property type="entry name" value="Peptidase_S9"/>
    <property type="match status" value="1"/>
</dbReference>
<comment type="similarity">
    <text evidence="1">Belongs to the peptidase S9A family.</text>
</comment>
<dbReference type="InterPro" id="IPR001375">
    <property type="entry name" value="Peptidase_S9_cat"/>
</dbReference>
<dbReference type="PRINTS" id="PR00862">
    <property type="entry name" value="PROLIGOPTASE"/>
</dbReference>
<dbReference type="EMBL" id="LIZX01000208">
    <property type="protein sequence ID" value="KPJ63969.1"/>
    <property type="molecule type" value="Genomic_DNA"/>
</dbReference>
<dbReference type="PANTHER" id="PTHR11757">
    <property type="entry name" value="PROTEASE FAMILY S9A OLIGOPEPTIDASE"/>
    <property type="match status" value="1"/>
</dbReference>
<dbReference type="GO" id="GO:0004252">
    <property type="term" value="F:serine-type endopeptidase activity"/>
    <property type="evidence" value="ECO:0007669"/>
    <property type="project" value="UniProtKB-EC"/>
</dbReference>
<dbReference type="SUPFAM" id="SSF53474">
    <property type="entry name" value="alpha/beta-Hydrolases"/>
    <property type="match status" value="1"/>
</dbReference>
<evidence type="ECO:0000259" key="6">
    <source>
        <dbReference type="Pfam" id="PF02897"/>
    </source>
</evidence>
<keyword evidence="2 7" id="KW-0645">Protease</keyword>
<evidence type="ECO:0000313" key="8">
    <source>
        <dbReference type="Proteomes" id="UP000051861"/>
    </source>
</evidence>
<evidence type="ECO:0000256" key="3">
    <source>
        <dbReference type="ARBA" id="ARBA00022801"/>
    </source>
</evidence>
<protein>
    <submittedName>
        <fullName evidence="7">Protease 2</fullName>
        <ecNumber evidence="7">3.4.21.83</ecNumber>
    </submittedName>
</protein>
<reference evidence="7 8" key="1">
    <citation type="journal article" date="2015" name="Microbiome">
        <title>Genomic resolution of linkages in carbon, nitrogen, and sulfur cycling among widespread estuary sediment bacteria.</title>
        <authorList>
            <person name="Baker B.J."/>
            <person name="Lazar C.S."/>
            <person name="Teske A.P."/>
            <person name="Dick G.J."/>
        </authorList>
    </citation>
    <scope>NUCLEOTIDE SEQUENCE [LARGE SCALE GENOMIC DNA]</scope>
    <source>
        <strain evidence="7">DG_54_3</strain>
    </source>
</reference>
<comment type="caution">
    <text evidence="7">The sequence shown here is derived from an EMBL/GenBank/DDBJ whole genome shotgun (WGS) entry which is preliminary data.</text>
</comment>
<dbReference type="SUPFAM" id="SSF50993">
    <property type="entry name" value="Peptidase/esterase 'gauge' domain"/>
    <property type="match status" value="1"/>
</dbReference>
<proteinExistence type="inferred from homology"/>
<dbReference type="InterPro" id="IPR023302">
    <property type="entry name" value="Pept_S9A_N"/>
</dbReference>
<dbReference type="InterPro" id="IPR029058">
    <property type="entry name" value="AB_hydrolase_fold"/>
</dbReference>
<dbReference type="FunFam" id="3.40.50.1820:FF:000005">
    <property type="entry name" value="Prolyl endopeptidase"/>
    <property type="match status" value="1"/>
</dbReference>
<dbReference type="EC" id="3.4.21.83" evidence="7"/>
<gene>
    <name evidence="7" type="ORF">AMJ44_13650</name>
</gene>
<dbReference type="GO" id="GO:0006508">
    <property type="term" value="P:proteolysis"/>
    <property type="evidence" value="ECO:0007669"/>
    <property type="project" value="UniProtKB-KW"/>
</dbReference>